<dbReference type="InterPro" id="IPR036526">
    <property type="entry name" value="C-N_Hydrolase_sf"/>
</dbReference>
<dbReference type="PANTHER" id="PTHR46044:SF14">
    <property type="entry name" value="ARYLACETONITRILASE"/>
    <property type="match status" value="1"/>
</dbReference>
<name>A0A9W8UY88_9HYPO</name>
<evidence type="ECO:0000313" key="3">
    <source>
        <dbReference type="Proteomes" id="UP001152087"/>
    </source>
</evidence>
<dbReference type="Gene3D" id="3.60.110.10">
    <property type="entry name" value="Carbon-nitrogen hydrolase"/>
    <property type="match status" value="1"/>
</dbReference>
<dbReference type="SUPFAM" id="SSF56317">
    <property type="entry name" value="Carbon-nitrogen hydrolase"/>
    <property type="match status" value="1"/>
</dbReference>
<dbReference type="AlphaFoldDB" id="A0A9W8UY88"/>
<dbReference type="Proteomes" id="UP001152087">
    <property type="component" value="Unassembled WGS sequence"/>
</dbReference>
<proteinExistence type="predicted"/>
<dbReference type="PANTHER" id="PTHR46044">
    <property type="entry name" value="NITRILASE"/>
    <property type="match status" value="1"/>
</dbReference>
<dbReference type="InterPro" id="IPR044149">
    <property type="entry name" value="Nitrilases_CHs"/>
</dbReference>
<evidence type="ECO:0000256" key="1">
    <source>
        <dbReference type="ARBA" id="ARBA00022801"/>
    </source>
</evidence>
<organism evidence="2 3">
    <name type="scientific">Fusarium falciforme</name>
    <dbReference type="NCBI Taxonomy" id="195108"/>
    <lineage>
        <taxon>Eukaryota</taxon>
        <taxon>Fungi</taxon>
        <taxon>Dikarya</taxon>
        <taxon>Ascomycota</taxon>
        <taxon>Pezizomycotina</taxon>
        <taxon>Sordariomycetes</taxon>
        <taxon>Hypocreomycetidae</taxon>
        <taxon>Hypocreales</taxon>
        <taxon>Nectriaceae</taxon>
        <taxon>Fusarium</taxon>
        <taxon>Fusarium solani species complex</taxon>
    </lineage>
</organism>
<sequence length="91" mass="9979">MPKTIKVATIQAEPIWNDLQGSVNKSIALIREAAGNGANVIRLPKIKPTHIEHPIYGDDQDESLKTVILSKFGNVSGLSCQKHTKALLRHL</sequence>
<gene>
    <name evidence="2" type="ORF">NW755_010677</name>
</gene>
<keyword evidence="3" id="KW-1185">Reference proteome</keyword>
<evidence type="ECO:0008006" key="4">
    <source>
        <dbReference type="Google" id="ProtNLM"/>
    </source>
</evidence>
<dbReference type="EMBL" id="JAOQAV010000037">
    <property type="protein sequence ID" value="KAJ4181989.1"/>
    <property type="molecule type" value="Genomic_DNA"/>
</dbReference>
<accession>A0A9W8UY88</accession>
<evidence type="ECO:0000313" key="2">
    <source>
        <dbReference type="EMBL" id="KAJ4181989.1"/>
    </source>
</evidence>
<protein>
    <recommendedName>
        <fullName evidence="4">CN hydrolase domain-containing protein</fullName>
    </recommendedName>
</protein>
<dbReference type="GO" id="GO:0016787">
    <property type="term" value="F:hydrolase activity"/>
    <property type="evidence" value="ECO:0007669"/>
    <property type="project" value="UniProtKB-KW"/>
</dbReference>
<reference evidence="2" key="1">
    <citation type="submission" date="2022-09" db="EMBL/GenBank/DDBJ databases">
        <title>Fusarium specimens isolated from Avocado Roots.</title>
        <authorList>
            <person name="Stajich J."/>
            <person name="Roper C."/>
            <person name="Heimlech-Rivalta G."/>
        </authorList>
    </citation>
    <scope>NUCLEOTIDE SEQUENCE</scope>
    <source>
        <strain evidence="2">A02</strain>
    </source>
</reference>
<comment type="caution">
    <text evidence="2">The sequence shown here is derived from an EMBL/GenBank/DDBJ whole genome shotgun (WGS) entry which is preliminary data.</text>
</comment>
<keyword evidence="1" id="KW-0378">Hydrolase</keyword>